<protein>
    <submittedName>
        <fullName evidence="2">Transmembrane 42-like</fullName>
    </submittedName>
</protein>
<reference evidence="2" key="1">
    <citation type="submission" date="2020-04" db="EMBL/GenBank/DDBJ databases">
        <authorList>
            <person name="Alioto T."/>
            <person name="Alioto T."/>
            <person name="Gomez Garrido J."/>
        </authorList>
    </citation>
    <scope>NUCLEOTIDE SEQUENCE</scope>
    <source>
        <strain evidence="2">A484AB</strain>
    </source>
</reference>
<gene>
    <name evidence="2" type="ORF">PACLA_8A011216</name>
</gene>
<dbReference type="OrthoDB" id="5854584at2759"/>
<dbReference type="SUPFAM" id="SSF103481">
    <property type="entry name" value="Multidrug resistance efflux transporter EmrE"/>
    <property type="match status" value="1"/>
</dbReference>
<organism evidence="2 3">
    <name type="scientific">Paramuricea clavata</name>
    <name type="common">Red gorgonian</name>
    <name type="synonym">Violescent sea-whip</name>
    <dbReference type="NCBI Taxonomy" id="317549"/>
    <lineage>
        <taxon>Eukaryota</taxon>
        <taxon>Metazoa</taxon>
        <taxon>Cnidaria</taxon>
        <taxon>Anthozoa</taxon>
        <taxon>Octocorallia</taxon>
        <taxon>Malacalcyonacea</taxon>
        <taxon>Plexauridae</taxon>
        <taxon>Paramuricea</taxon>
    </lineage>
</organism>
<evidence type="ECO:0000313" key="3">
    <source>
        <dbReference type="Proteomes" id="UP001152795"/>
    </source>
</evidence>
<dbReference type="Proteomes" id="UP001152795">
    <property type="component" value="Unassembled WGS sequence"/>
</dbReference>
<proteinExistence type="predicted"/>
<dbReference type="Gene3D" id="1.10.3730.20">
    <property type="match status" value="1"/>
</dbReference>
<name>A0A6S7IW80_PARCT</name>
<dbReference type="InterPro" id="IPR039632">
    <property type="entry name" value="TMEM42"/>
</dbReference>
<dbReference type="EMBL" id="CACRXK020005369">
    <property type="protein sequence ID" value="CAB4005958.1"/>
    <property type="molecule type" value="Genomic_DNA"/>
</dbReference>
<evidence type="ECO:0000259" key="1">
    <source>
        <dbReference type="Pfam" id="PF00892"/>
    </source>
</evidence>
<dbReference type="PANTHER" id="PTHR31965:SF1">
    <property type="entry name" value="TRANSMEMBRANE PROTEIN 42"/>
    <property type="match status" value="1"/>
</dbReference>
<sequence>MLSVSLALTAGFCAAIASLCAKLAFSPEIVFKDVCESVDFWIVECSGHCDKIILLSRIILFVLTFLCNGLMWTLFVKSMRNSSSAQALITNSASNFISSALFGKFFFGEILSMQWWLGASLIILGLYIINKNKIADDVTVTGHKKDC</sequence>
<dbReference type="AlphaFoldDB" id="A0A6S7IW80"/>
<dbReference type="PANTHER" id="PTHR31965">
    <property type="entry name" value="TRANSMEMBRANE PROTEIN 42"/>
    <property type="match status" value="1"/>
</dbReference>
<evidence type="ECO:0000313" key="2">
    <source>
        <dbReference type="EMBL" id="CAB4005958.1"/>
    </source>
</evidence>
<dbReference type="Pfam" id="PF00892">
    <property type="entry name" value="EamA"/>
    <property type="match status" value="1"/>
</dbReference>
<dbReference type="InterPro" id="IPR037185">
    <property type="entry name" value="EmrE-like"/>
</dbReference>
<dbReference type="GO" id="GO:0016020">
    <property type="term" value="C:membrane"/>
    <property type="evidence" value="ECO:0007669"/>
    <property type="project" value="InterPro"/>
</dbReference>
<keyword evidence="2" id="KW-0472">Membrane</keyword>
<keyword evidence="2" id="KW-0812">Transmembrane</keyword>
<feature type="domain" description="EamA" evidence="1">
    <location>
        <begin position="58"/>
        <end position="130"/>
    </location>
</feature>
<accession>A0A6S7IW80</accession>
<dbReference type="InterPro" id="IPR000620">
    <property type="entry name" value="EamA_dom"/>
</dbReference>
<keyword evidence="3" id="KW-1185">Reference proteome</keyword>
<comment type="caution">
    <text evidence="2">The sequence shown here is derived from an EMBL/GenBank/DDBJ whole genome shotgun (WGS) entry which is preliminary data.</text>
</comment>